<dbReference type="Proteomes" id="UP001215598">
    <property type="component" value="Unassembled WGS sequence"/>
</dbReference>
<feature type="compositionally biased region" description="Basic and acidic residues" evidence="1">
    <location>
        <begin position="72"/>
        <end position="85"/>
    </location>
</feature>
<feature type="region of interest" description="Disordered" evidence="1">
    <location>
        <begin position="72"/>
        <end position="154"/>
    </location>
</feature>
<keyword evidence="3" id="KW-1185">Reference proteome</keyword>
<comment type="caution">
    <text evidence="2">The sequence shown here is derived from an EMBL/GenBank/DDBJ whole genome shotgun (WGS) entry which is preliminary data.</text>
</comment>
<dbReference type="AlphaFoldDB" id="A0AAD7IUH9"/>
<proteinExistence type="predicted"/>
<reference evidence="2" key="1">
    <citation type="submission" date="2023-03" db="EMBL/GenBank/DDBJ databases">
        <title>Massive genome expansion in bonnet fungi (Mycena s.s.) driven by repeated elements and novel gene families across ecological guilds.</title>
        <authorList>
            <consortium name="Lawrence Berkeley National Laboratory"/>
            <person name="Harder C.B."/>
            <person name="Miyauchi S."/>
            <person name="Viragh M."/>
            <person name="Kuo A."/>
            <person name="Thoen E."/>
            <person name="Andreopoulos B."/>
            <person name="Lu D."/>
            <person name="Skrede I."/>
            <person name="Drula E."/>
            <person name="Henrissat B."/>
            <person name="Morin E."/>
            <person name="Kohler A."/>
            <person name="Barry K."/>
            <person name="LaButti K."/>
            <person name="Morin E."/>
            <person name="Salamov A."/>
            <person name="Lipzen A."/>
            <person name="Mereny Z."/>
            <person name="Hegedus B."/>
            <person name="Baldrian P."/>
            <person name="Stursova M."/>
            <person name="Weitz H."/>
            <person name="Taylor A."/>
            <person name="Grigoriev I.V."/>
            <person name="Nagy L.G."/>
            <person name="Martin F."/>
            <person name="Kauserud H."/>
        </authorList>
    </citation>
    <scope>NUCLEOTIDE SEQUENCE</scope>
    <source>
        <strain evidence="2">CBHHK182m</strain>
    </source>
</reference>
<protein>
    <submittedName>
        <fullName evidence="2">Uncharacterized protein</fullName>
    </submittedName>
</protein>
<name>A0AAD7IUH9_9AGAR</name>
<evidence type="ECO:0000313" key="2">
    <source>
        <dbReference type="EMBL" id="KAJ7749418.1"/>
    </source>
</evidence>
<evidence type="ECO:0000313" key="3">
    <source>
        <dbReference type="Proteomes" id="UP001215598"/>
    </source>
</evidence>
<gene>
    <name evidence="2" type="ORF">B0H16DRAFT_1551428</name>
</gene>
<sequence>MPIQYYNPDWWNNRLPHARAKIAPKLVVAFVPGSTDFFSRRGDNKLSVAALTAKYGAHVFADYDLDYETAKEPAADASDDSRESAGETVGSQDSDDDQSLRDDASMGSFLSDDGEDGADEEGFGGDEDLDGEASDGGEGRVGGDSENMAQFAEMYGVPMEDLDVAEDLEGAIFGVPGEDSD</sequence>
<evidence type="ECO:0000256" key="1">
    <source>
        <dbReference type="SAM" id="MobiDB-lite"/>
    </source>
</evidence>
<feature type="compositionally biased region" description="Acidic residues" evidence="1">
    <location>
        <begin position="112"/>
        <end position="135"/>
    </location>
</feature>
<accession>A0AAD7IUH9</accession>
<organism evidence="2 3">
    <name type="scientific">Mycena metata</name>
    <dbReference type="NCBI Taxonomy" id="1033252"/>
    <lineage>
        <taxon>Eukaryota</taxon>
        <taxon>Fungi</taxon>
        <taxon>Dikarya</taxon>
        <taxon>Basidiomycota</taxon>
        <taxon>Agaricomycotina</taxon>
        <taxon>Agaricomycetes</taxon>
        <taxon>Agaricomycetidae</taxon>
        <taxon>Agaricales</taxon>
        <taxon>Marasmiineae</taxon>
        <taxon>Mycenaceae</taxon>
        <taxon>Mycena</taxon>
    </lineage>
</organism>
<dbReference type="EMBL" id="JARKIB010000069">
    <property type="protein sequence ID" value="KAJ7749418.1"/>
    <property type="molecule type" value="Genomic_DNA"/>
</dbReference>